<feature type="transmembrane region" description="Helical" evidence="2">
    <location>
        <begin position="81"/>
        <end position="101"/>
    </location>
</feature>
<feature type="compositionally biased region" description="Basic and acidic residues" evidence="1">
    <location>
        <begin position="203"/>
        <end position="215"/>
    </location>
</feature>
<evidence type="ECO:0000313" key="4">
    <source>
        <dbReference type="Proteomes" id="UP000199092"/>
    </source>
</evidence>
<dbReference type="AlphaFoldDB" id="A0A1H1USQ7"/>
<dbReference type="Proteomes" id="UP000199092">
    <property type="component" value="Chromosome I"/>
</dbReference>
<dbReference type="RefSeq" id="WP_091413037.1">
    <property type="nucleotide sequence ID" value="NZ_LT629749.1"/>
</dbReference>
<dbReference type="OrthoDB" id="3733680at2"/>
<protein>
    <submittedName>
        <fullName evidence="3">Trp region conserved hypothetical membrane protein</fullName>
    </submittedName>
</protein>
<keyword evidence="4" id="KW-1185">Reference proteome</keyword>
<feature type="transmembrane region" description="Helical" evidence="2">
    <location>
        <begin position="16"/>
        <end position="36"/>
    </location>
</feature>
<reference evidence="3 4" key="1">
    <citation type="submission" date="2016-10" db="EMBL/GenBank/DDBJ databases">
        <authorList>
            <person name="de Groot N.N."/>
        </authorList>
    </citation>
    <scope>NUCLEOTIDE SEQUENCE [LARGE SCALE GENOMIC DNA]</scope>
    <source>
        <strain evidence="3 4">DSM 21741</strain>
    </source>
</reference>
<keyword evidence="2" id="KW-0472">Membrane</keyword>
<feature type="transmembrane region" description="Helical" evidence="2">
    <location>
        <begin position="130"/>
        <end position="150"/>
    </location>
</feature>
<organism evidence="3 4">
    <name type="scientific">Friedmanniella luteola</name>
    <dbReference type="NCBI Taxonomy" id="546871"/>
    <lineage>
        <taxon>Bacteria</taxon>
        <taxon>Bacillati</taxon>
        <taxon>Actinomycetota</taxon>
        <taxon>Actinomycetes</taxon>
        <taxon>Propionibacteriales</taxon>
        <taxon>Nocardioidaceae</taxon>
        <taxon>Friedmanniella</taxon>
    </lineage>
</organism>
<sequence length="215" mass="21873">MSDDAPRPGTRLRGRALVPGLLGGALTLVTGAQPWWRATAEGVDVAFTGTATTAGLAQALGVVALAGWLLVLVLRTRGRQVVGVLLALAGVGAVLVGSLGLRPSDAAVRTSVRQVSLVEQYGLVATGWSWAYAAAGALVLAGGVLVAVTAPRWPQRADRFTRTAAVAAATAAEDDPAAVWRAQDAGLDPTTTPGSVEATAPDVRPEGTRGHDGRE</sequence>
<name>A0A1H1USQ7_9ACTN</name>
<feature type="region of interest" description="Disordered" evidence="1">
    <location>
        <begin position="174"/>
        <end position="215"/>
    </location>
</feature>
<gene>
    <name evidence="3" type="ORF">SAMN04488543_2321</name>
</gene>
<dbReference type="Pfam" id="PF09534">
    <property type="entry name" value="Trp_oprn_chp"/>
    <property type="match status" value="1"/>
</dbReference>
<evidence type="ECO:0000256" key="2">
    <source>
        <dbReference type="SAM" id="Phobius"/>
    </source>
</evidence>
<dbReference type="EMBL" id="LT629749">
    <property type="protein sequence ID" value="SDS75614.1"/>
    <property type="molecule type" value="Genomic_DNA"/>
</dbReference>
<proteinExistence type="predicted"/>
<feature type="transmembrane region" description="Helical" evidence="2">
    <location>
        <begin position="56"/>
        <end position="74"/>
    </location>
</feature>
<evidence type="ECO:0000313" key="3">
    <source>
        <dbReference type="EMBL" id="SDS75614.1"/>
    </source>
</evidence>
<dbReference type="InterPro" id="IPR019051">
    <property type="entry name" value="Trp_biosyn_TM_oprn/chp"/>
</dbReference>
<keyword evidence="2" id="KW-0812">Transmembrane</keyword>
<dbReference type="STRING" id="546871.SAMN04488543_2321"/>
<accession>A0A1H1USQ7</accession>
<evidence type="ECO:0000256" key="1">
    <source>
        <dbReference type="SAM" id="MobiDB-lite"/>
    </source>
</evidence>
<keyword evidence="2" id="KW-1133">Transmembrane helix</keyword>